<protein>
    <recommendedName>
        <fullName evidence="3">Toxin-antitoxin system YwqK family antitoxin</fullName>
    </recommendedName>
</protein>
<dbReference type="RefSeq" id="WP_133356541.1">
    <property type="nucleotide sequence ID" value="NZ_SMZJ02000005.1"/>
</dbReference>
<dbReference type="Pfam" id="PF07661">
    <property type="entry name" value="MORN_2"/>
    <property type="match status" value="2"/>
</dbReference>
<reference evidence="1 2" key="1">
    <citation type="submission" date="2019-03" db="EMBL/GenBank/DDBJ databases">
        <authorList>
            <person name="Zhong Y.L."/>
        </authorList>
    </citation>
    <scope>NUCLEOTIDE SEQUENCE [LARGE SCALE GENOMIC DNA]</scope>
    <source>
        <strain evidence="1 2">W255</strain>
    </source>
</reference>
<dbReference type="AlphaFoldDB" id="A0A562YDU1"/>
<evidence type="ECO:0000313" key="1">
    <source>
        <dbReference type="EMBL" id="TWO32281.1"/>
    </source>
</evidence>
<gene>
    <name evidence="1" type="ORF">E1J38_010705</name>
</gene>
<sequence length="249" mass="28732">MSFITLYTNCKNDTRNTDNSFILKGRNSYFVDSYNGISIYRDNDNRKPLNGYYVIANESTKWEEFNVENGILNGDYISYHNNGKKFSEAKYIKGKLHGEEKTYSITGALSKLSTYRHGVRYGETITYYNNGNIESKSKIENEKTVESVSFDLIGNIESQMFIKDGRSITQTIVGGKVQVEQISSNYDSFEAMKLFNEDGSLKVFLRMLDEGDKSYLIELDENEDELKRIDVKANPQEAMKYFQYLPTFN</sequence>
<comment type="caution">
    <text evidence="1">The sequence shown here is derived from an EMBL/GenBank/DDBJ whole genome shotgun (WGS) entry which is preliminary data.</text>
</comment>
<dbReference type="OrthoDB" id="7342920at2"/>
<accession>A0A562YDU1</accession>
<organism evidence="1 2">
    <name type="scientific">Seonamhaeicola sediminis</name>
    <dbReference type="NCBI Taxonomy" id="2528206"/>
    <lineage>
        <taxon>Bacteria</taxon>
        <taxon>Pseudomonadati</taxon>
        <taxon>Bacteroidota</taxon>
        <taxon>Flavobacteriia</taxon>
        <taxon>Flavobacteriales</taxon>
        <taxon>Flavobacteriaceae</taxon>
    </lineage>
</organism>
<evidence type="ECO:0008006" key="3">
    <source>
        <dbReference type="Google" id="ProtNLM"/>
    </source>
</evidence>
<dbReference type="EMBL" id="SMZJ02000005">
    <property type="protein sequence ID" value="TWO32281.1"/>
    <property type="molecule type" value="Genomic_DNA"/>
</dbReference>
<evidence type="ECO:0000313" key="2">
    <source>
        <dbReference type="Proteomes" id="UP000295814"/>
    </source>
</evidence>
<name>A0A562YDU1_9FLAO</name>
<dbReference type="SUPFAM" id="SSF82185">
    <property type="entry name" value="Histone H3 K4-specific methyltransferase SET7/9 N-terminal domain"/>
    <property type="match status" value="1"/>
</dbReference>
<dbReference type="Gene3D" id="2.20.110.10">
    <property type="entry name" value="Histone H3 K4-specific methyltransferase SET7/9 N-terminal domain"/>
    <property type="match status" value="1"/>
</dbReference>
<proteinExistence type="predicted"/>
<reference evidence="1 2" key="2">
    <citation type="submission" date="2019-07" db="EMBL/GenBank/DDBJ databases">
        <title>Seonamhaeicola sp. W255 draft genome.</title>
        <authorList>
            <person name="Zhang X.-Y."/>
            <person name="Zhang R."/>
            <person name="Zhong Y.-L."/>
            <person name="Du Z.-J."/>
        </authorList>
    </citation>
    <scope>NUCLEOTIDE SEQUENCE [LARGE SCALE GENOMIC DNA]</scope>
    <source>
        <strain evidence="1 2">W255</strain>
    </source>
</reference>
<dbReference type="Proteomes" id="UP000295814">
    <property type="component" value="Unassembled WGS sequence"/>
</dbReference>
<dbReference type="InterPro" id="IPR011652">
    <property type="entry name" value="MORN_2"/>
</dbReference>
<keyword evidence="2" id="KW-1185">Reference proteome</keyword>